<keyword evidence="2" id="KW-0413">Isomerase</keyword>
<dbReference type="RefSeq" id="WP_146502177.1">
    <property type="nucleotide sequence ID" value="NZ_SJPG01000001.1"/>
</dbReference>
<dbReference type="PANTHER" id="PTHR12110:SF53">
    <property type="entry name" value="BLR5974 PROTEIN"/>
    <property type="match status" value="1"/>
</dbReference>
<dbReference type="Pfam" id="PF01261">
    <property type="entry name" value="AP_endonuc_2"/>
    <property type="match status" value="1"/>
</dbReference>
<dbReference type="AlphaFoldDB" id="A0A5C5XB56"/>
<keyword evidence="3" id="KW-1185">Reference proteome</keyword>
<comment type="caution">
    <text evidence="2">The sequence shown here is derived from an EMBL/GenBank/DDBJ whole genome shotgun (WGS) entry which is preliminary data.</text>
</comment>
<dbReference type="SUPFAM" id="SSF51658">
    <property type="entry name" value="Xylose isomerase-like"/>
    <property type="match status" value="1"/>
</dbReference>
<name>A0A5C5XB56_9PLAN</name>
<dbReference type="Gene3D" id="3.20.20.150">
    <property type="entry name" value="Divalent-metal-dependent TIM barrel enzymes"/>
    <property type="match status" value="1"/>
</dbReference>
<protein>
    <submittedName>
        <fullName evidence="2">Xylose isomerase-like TIM barrel</fullName>
    </submittedName>
</protein>
<proteinExistence type="predicted"/>
<dbReference type="InterPro" id="IPR036237">
    <property type="entry name" value="Xyl_isomerase-like_sf"/>
</dbReference>
<dbReference type="EMBL" id="SJPG01000001">
    <property type="protein sequence ID" value="TWT60008.1"/>
    <property type="molecule type" value="Genomic_DNA"/>
</dbReference>
<dbReference type="OrthoDB" id="9815124at2"/>
<evidence type="ECO:0000313" key="2">
    <source>
        <dbReference type="EMBL" id="TWT60008.1"/>
    </source>
</evidence>
<dbReference type="InterPro" id="IPR050312">
    <property type="entry name" value="IolE/XylAMocC-like"/>
</dbReference>
<organism evidence="2 3">
    <name type="scientific">Rubinisphaera italica</name>
    <dbReference type="NCBI Taxonomy" id="2527969"/>
    <lineage>
        <taxon>Bacteria</taxon>
        <taxon>Pseudomonadati</taxon>
        <taxon>Planctomycetota</taxon>
        <taxon>Planctomycetia</taxon>
        <taxon>Planctomycetales</taxon>
        <taxon>Planctomycetaceae</taxon>
        <taxon>Rubinisphaera</taxon>
    </lineage>
</organism>
<reference evidence="2 3" key="1">
    <citation type="submission" date="2019-02" db="EMBL/GenBank/DDBJ databases">
        <title>Deep-cultivation of Planctomycetes and their phenomic and genomic characterization uncovers novel biology.</title>
        <authorList>
            <person name="Wiegand S."/>
            <person name="Jogler M."/>
            <person name="Boedeker C."/>
            <person name="Pinto D."/>
            <person name="Vollmers J."/>
            <person name="Rivas-Marin E."/>
            <person name="Kohn T."/>
            <person name="Peeters S.H."/>
            <person name="Heuer A."/>
            <person name="Rast P."/>
            <person name="Oberbeckmann S."/>
            <person name="Bunk B."/>
            <person name="Jeske O."/>
            <person name="Meyerdierks A."/>
            <person name="Storesund J.E."/>
            <person name="Kallscheuer N."/>
            <person name="Luecker S."/>
            <person name="Lage O.M."/>
            <person name="Pohl T."/>
            <person name="Merkel B.J."/>
            <person name="Hornburger P."/>
            <person name="Mueller R.-W."/>
            <person name="Bruemmer F."/>
            <person name="Labrenz M."/>
            <person name="Spormann A.M."/>
            <person name="Op Den Camp H."/>
            <person name="Overmann J."/>
            <person name="Amann R."/>
            <person name="Jetten M.S.M."/>
            <person name="Mascher T."/>
            <person name="Medema M.H."/>
            <person name="Devos D.P."/>
            <person name="Kaster A.-K."/>
            <person name="Ovreas L."/>
            <person name="Rohde M."/>
            <person name="Galperin M.Y."/>
            <person name="Jogler C."/>
        </authorList>
    </citation>
    <scope>NUCLEOTIDE SEQUENCE [LARGE SCALE GENOMIC DNA]</scope>
    <source>
        <strain evidence="2 3">Pan54</strain>
    </source>
</reference>
<dbReference type="Proteomes" id="UP000316095">
    <property type="component" value="Unassembled WGS sequence"/>
</dbReference>
<accession>A0A5C5XB56</accession>
<dbReference type="PANTHER" id="PTHR12110">
    <property type="entry name" value="HYDROXYPYRUVATE ISOMERASE"/>
    <property type="match status" value="1"/>
</dbReference>
<sequence>MSARPEVLISAFGDEAANTKSIIEQLAVLSSLGLKYYSPRFVDVTGSGEVKHVVDLSTSEWEQVKKTQDTYGMTVTSIGARLGKVKLIDVEDGSHNKYVDPKTYLKGEVQNTINAAQALGAKLIRGFSFYHPQTEKPDAYISQAVDRLGEIVDACEKAGVVYGLEVEANLIGQNGHYLAELAEKVNHPNMVCIFDGGNLSTQNMTPVQVFEEYKAMRDHIGWIHVKDYRIDPSLVWTGVVDENRLKNFVPADIGDSGHEAIFRDLAEHLPELTKKVTKLGVPGFFLELEPHLKGGGQFGGFSGPDGMGVAVRGLCSLLDFTNIDYQLRTMDDIIESRGF</sequence>
<dbReference type="GO" id="GO:0016853">
    <property type="term" value="F:isomerase activity"/>
    <property type="evidence" value="ECO:0007669"/>
    <property type="project" value="UniProtKB-KW"/>
</dbReference>
<evidence type="ECO:0000313" key="3">
    <source>
        <dbReference type="Proteomes" id="UP000316095"/>
    </source>
</evidence>
<dbReference type="InterPro" id="IPR013022">
    <property type="entry name" value="Xyl_isomerase-like_TIM-brl"/>
</dbReference>
<gene>
    <name evidence="2" type="ORF">Pan54_07200</name>
</gene>
<evidence type="ECO:0000259" key="1">
    <source>
        <dbReference type="Pfam" id="PF01261"/>
    </source>
</evidence>
<feature type="domain" description="Xylose isomerase-like TIM barrel" evidence="1">
    <location>
        <begin position="44"/>
        <end position="267"/>
    </location>
</feature>